<dbReference type="GO" id="GO:0042834">
    <property type="term" value="F:peptidoglycan binding"/>
    <property type="evidence" value="ECO:0007669"/>
    <property type="project" value="InterPro"/>
</dbReference>
<reference evidence="7 8" key="1">
    <citation type="journal article" date="2011" name="Stand. Genomic Sci.">
        <title>Complete genome sequence of Nitratifractor salsuginis type strain (E9I37-1).</title>
        <authorList>
            <person name="Anderson I."/>
            <person name="Sikorski J."/>
            <person name="Zeytun A."/>
            <person name="Nolan M."/>
            <person name="Lapidus A."/>
            <person name="Lucas S."/>
            <person name="Hammon N."/>
            <person name="Deshpande S."/>
            <person name="Cheng J.F."/>
            <person name="Tapia R."/>
            <person name="Han C."/>
            <person name="Goodwin L."/>
            <person name="Pitluck S."/>
            <person name="Liolios K."/>
            <person name="Pagani I."/>
            <person name="Ivanova N."/>
            <person name="Huntemann M."/>
            <person name="Mavromatis K."/>
            <person name="Ovchinikova G."/>
            <person name="Pati A."/>
            <person name="Chen A."/>
            <person name="Palaniappan K."/>
            <person name="Land M."/>
            <person name="Hauser L."/>
            <person name="Brambilla E.M."/>
            <person name="Ngatchou-Djao O.D."/>
            <person name="Rohde M."/>
            <person name="Tindall B.J."/>
            <person name="Goker M."/>
            <person name="Detter J.C."/>
            <person name="Woyke T."/>
            <person name="Bristow J."/>
            <person name="Eisen J.A."/>
            <person name="Markowitz V."/>
            <person name="Hugenholtz P."/>
            <person name="Klenk H.P."/>
            <person name="Kyrpides N.C."/>
        </authorList>
    </citation>
    <scope>NUCLEOTIDE SEQUENCE [LARGE SCALE GENOMIC DNA]</scope>
    <source>
        <strain evidence="8">DSM 16511 / JCM 12458 / E9I37-1</strain>
    </source>
</reference>
<dbReference type="InterPro" id="IPR007730">
    <property type="entry name" value="SPOR-like_dom"/>
</dbReference>
<dbReference type="PANTHER" id="PTHR47053">
    <property type="entry name" value="MUREIN DD-ENDOPEPTIDASE MEPH-RELATED"/>
    <property type="match status" value="1"/>
</dbReference>
<dbReference type="OrthoDB" id="9807055at2"/>
<keyword evidence="2" id="KW-0645">Protease</keyword>
<dbReference type="InterPro" id="IPR051202">
    <property type="entry name" value="Peptidase_C40"/>
</dbReference>
<protein>
    <submittedName>
        <fullName evidence="7">NLP/P60 protein</fullName>
    </submittedName>
</protein>
<dbReference type="InterPro" id="IPR038765">
    <property type="entry name" value="Papain-like_cys_pep_sf"/>
</dbReference>
<dbReference type="eggNOG" id="COG0791">
    <property type="taxonomic scope" value="Bacteria"/>
</dbReference>
<comment type="similarity">
    <text evidence="1">Belongs to the peptidase C40 family.</text>
</comment>
<dbReference type="Pfam" id="PF00877">
    <property type="entry name" value="NLPC_P60"/>
    <property type="match status" value="1"/>
</dbReference>
<dbReference type="InterPro" id="IPR000064">
    <property type="entry name" value="NLP_P60_dom"/>
</dbReference>
<dbReference type="RefSeq" id="WP_013553594.1">
    <property type="nucleotide sequence ID" value="NC_014935.1"/>
</dbReference>
<dbReference type="PROSITE" id="PS51257">
    <property type="entry name" value="PROKAR_LIPOPROTEIN"/>
    <property type="match status" value="1"/>
</dbReference>
<feature type="domain" description="SPOR" evidence="5">
    <location>
        <begin position="198"/>
        <end position="273"/>
    </location>
</feature>
<dbReference type="Gene3D" id="3.90.1720.10">
    <property type="entry name" value="endopeptidase domain like (from Nostoc punctiforme)"/>
    <property type="match status" value="1"/>
</dbReference>
<dbReference type="GO" id="GO:0006508">
    <property type="term" value="P:proteolysis"/>
    <property type="evidence" value="ECO:0007669"/>
    <property type="project" value="UniProtKB-KW"/>
</dbReference>
<dbReference type="SUPFAM" id="SSF54001">
    <property type="entry name" value="Cysteine proteinases"/>
    <property type="match status" value="1"/>
</dbReference>
<gene>
    <name evidence="7" type="ordered locus">Nitsa_0631</name>
</gene>
<dbReference type="Gene3D" id="3.30.70.1070">
    <property type="entry name" value="Sporulation related repeat"/>
    <property type="match status" value="1"/>
</dbReference>
<dbReference type="PANTHER" id="PTHR47053:SF1">
    <property type="entry name" value="MUREIN DD-ENDOPEPTIDASE MEPH-RELATED"/>
    <property type="match status" value="1"/>
</dbReference>
<dbReference type="InterPro" id="IPR036680">
    <property type="entry name" value="SPOR-like_sf"/>
</dbReference>
<evidence type="ECO:0000313" key="8">
    <source>
        <dbReference type="Proteomes" id="UP000008633"/>
    </source>
</evidence>
<keyword evidence="3" id="KW-0378">Hydrolase</keyword>
<dbReference type="STRING" id="749222.Nitsa_0631"/>
<organism evidence="7 8">
    <name type="scientific">Nitratifractor salsuginis (strain DSM 16511 / JCM 12458 / E9I37-1)</name>
    <dbReference type="NCBI Taxonomy" id="749222"/>
    <lineage>
        <taxon>Bacteria</taxon>
        <taxon>Pseudomonadati</taxon>
        <taxon>Campylobacterota</taxon>
        <taxon>Epsilonproteobacteria</taxon>
        <taxon>Campylobacterales</taxon>
        <taxon>Sulfurovaceae</taxon>
        <taxon>Nitratifractor</taxon>
    </lineage>
</organism>
<dbReference type="AlphaFoldDB" id="E6X1G6"/>
<dbReference type="eggNOG" id="COG3087">
    <property type="taxonomic scope" value="Bacteria"/>
</dbReference>
<evidence type="ECO:0000256" key="3">
    <source>
        <dbReference type="ARBA" id="ARBA00022801"/>
    </source>
</evidence>
<dbReference type="PROSITE" id="PS51935">
    <property type="entry name" value="NLPC_P60"/>
    <property type="match status" value="1"/>
</dbReference>
<dbReference type="PROSITE" id="PS51724">
    <property type="entry name" value="SPOR"/>
    <property type="match status" value="1"/>
</dbReference>
<evidence type="ECO:0000256" key="2">
    <source>
        <dbReference type="ARBA" id="ARBA00022670"/>
    </source>
</evidence>
<dbReference type="Pfam" id="PF05036">
    <property type="entry name" value="SPOR"/>
    <property type="match status" value="1"/>
</dbReference>
<dbReference type="GO" id="GO:0008234">
    <property type="term" value="F:cysteine-type peptidase activity"/>
    <property type="evidence" value="ECO:0007669"/>
    <property type="project" value="UniProtKB-KW"/>
</dbReference>
<dbReference type="EMBL" id="CP002452">
    <property type="protein sequence ID" value="ADV45899.1"/>
    <property type="molecule type" value="Genomic_DNA"/>
</dbReference>
<dbReference type="SUPFAM" id="SSF110997">
    <property type="entry name" value="Sporulation related repeat"/>
    <property type="match status" value="1"/>
</dbReference>
<dbReference type="KEGG" id="nsa:Nitsa_0631"/>
<evidence type="ECO:0000313" key="7">
    <source>
        <dbReference type="EMBL" id="ADV45899.1"/>
    </source>
</evidence>
<name>E6X1G6_NITSE</name>
<evidence type="ECO:0000256" key="1">
    <source>
        <dbReference type="ARBA" id="ARBA00007074"/>
    </source>
</evidence>
<evidence type="ECO:0000256" key="4">
    <source>
        <dbReference type="ARBA" id="ARBA00022807"/>
    </source>
</evidence>
<dbReference type="Proteomes" id="UP000008633">
    <property type="component" value="Chromosome"/>
</dbReference>
<proteinExistence type="inferred from homology"/>
<evidence type="ECO:0000259" key="5">
    <source>
        <dbReference type="PROSITE" id="PS51724"/>
    </source>
</evidence>
<keyword evidence="8" id="KW-1185">Reference proteome</keyword>
<dbReference type="HOGENOM" id="CLU_936660_0_0_7"/>
<accession>E6X1G6</accession>
<reference evidence="8" key="2">
    <citation type="submission" date="2011-01" db="EMBL/GenBank/DDBJ databases">
        <title>The complete genome of Nitratifractor salsuginis DSM 16511.</title>
        <authorList>
            <consortium name="US DOE Joint Genome Institute (JGI-PGF)"/>
            <person name="Lucas S."/>
            <person name="Copeland A."/>
            <person name="Lapidus A."/>
            <person name="Bruce D."/>
            <person name="Goodwin L."/>
            <person name="Pitluck S."/>
            <person name="Kyrpides N."/>
            <person name="Mavromatis K."/>
            <person name="Ivanova N."/>
            <person name="Mikhailova N."/>
            <person name="Zeytun A."/>
            <person name="Detter J.C."/>
            <person name="Tapia R."/>
            <person name="Han C."/>
            <person name="Land M."/>
            <person name="Hauser L."/>
            <person name="Markowitz V."/>
            <person name="Cheng J.-F."/>
            <person name="Hugenholtz P."/>
            <person name="Woyke T."/>
            <person name="Wu D."/>
            <person name="Tindall B."/>
            <person name="Schuetze A."/>
            <person name="Brambilla E."/>
            <person name="Klenk H.-P."/>
            <person name="Eisen J.A."/>
        </authorList>
    </citation>
    <scope>NUCLEOTIDE SEQUENCE [LARGE SCALE GENOMIC DNA]</scope>
    <source>
        <strain evidence="8">DSM 16511 / JCM 12458 / E9I37-1</strain>
    </source>
</reference>
<evidence type="ECO:0000259" key="6">
    <source>
        <dbReference type="PROSITE" id="PS51935"/>
    </source>
</evidence>
<keyword evidence="4" id="KW-0788">Thiol protease</keyword>
<sequence>MKKYYPALFLVALFLLLAGCGPKYDYTIHKPKVRYHKPHKEALKELLDDQLGKPYVWAEEGPDAFDCSGLVYYCYASMNMKHVPRVAREQAKVGKKVPVSGLKYGDLIFFDTTPRKTGQITHVGIYIGDGKFEHAANEKQGVKISSITSPYYRSRIRICRRWLPEEGPEGSFKPIAPIRIASTNAECKQCYSVPKKVTADHGRWFIQVGSFRGRPDPKWLAHITALGYDYRSVPGIQGMKRLLVGPFATREDAQQVLPNARHEFNPDAFIKEL</sequence>
<feature type="domain" description="NlpC/P60" evidence="6">
    <location>
        <begin position="37"/>
        <end position="163"/>
    </location>
</feature>